<accession>A0A0C1R3T4</accession>
<gene>
    <name evidence="12" type="ORF">U732_3985</name>
</gene>
<sequence>MKKKKIKALNLTMIFIIWSLIFNAKAQIAKADSRKEILIINSYDINQTWEKNIEDGFKSTINPNIQVSYTNEYLNSKRGNDEYYKELSDIYRIKYKNKNFDLILVINDEAFKFVRKYHGDIFNNAPVVFIGINEKNNLSEEEKKHFTGFYETSNDKENLDTILKLHPKAEKINIILDNTSYSYSVRKNLKSIRPYYKSIQFNFIQHMYIEDIAKDIHKNGENQVNIISGAFLNRENRTLTPEQTIDYLKKYNKGPFYSPSQDYLGYGIVGGAIDIRQQHGEVIGEVANQILEGKKVSDIPITNEHIDTFVFDFHMLVKEDIPLGKIPENCIIINKNKHDSIVSQKQKRFYLGLILLIVFALIIAGIYYVYLVAKAKKERKIYDEALKYDKLKTEFFANISHELRTPLNVILSTVSLMELYAENNKIIFDNEDTYTKFFYIKQNALRLLRLVNNIIDITKIDSGYFTLNLQNRNVVEVVEEIALSVADYVEGKGIELVFDTDTEEKIMAIDEEKIERIVLNLLSNAIKFTDKGGEILVSLEDLNSNVRITVTDSGIGIPIDKQKIIFDRFTQVDSTLTRKREGSGIGLSLVKSLVELHDGNITLKSELNKGSSFIVELPVKLLDNYNQGVNDINEDKHQKVNLEFSDIYD</sequence>
<dbReference type="GO" id="GO:0005524">
    <property type="term" value="F:ATP binding"/>
    <property type="evidence" value="ECO:0007669"/>
    <property type="project" value="UniProtKB-KW"/>
</dbReference>
<dbReference type="InterPro" id="IPR036097">
    <property type="entry name" value="HisK_dim/P_sf"/>
</dbReference>
<evidence type="ECO:0000313" key="12">
    <source>
        <dbReference type="EMBL" id="KIE48217.1"/>
    </source>
</evidence>
<dbReference type="EC" id="2.7.13.3" evidence="2"/>
<evidence type="ECO:0000256" key="6">
    <source>
        <dbReference type="ARBA" id="ARBA00022777"/>
    </source>
</evidence>
<dbReference type="OrthoDB" id="9813394at2"/>
<dbReference type="Gene3D" id="3.30.565.10">
    <property type="entry name" value="Histidine kinase-like ATPase, C-terminal domain"/>
    <property type="match status" value="1"/>
</dbReference>
<comment type="caution">
    <text evidence="12">The sequence shown here is derived from an EMBL/GenBank/DDBJ whole genome shotgun (WGS) entry which is preliminary data.</text>
</comment>
<dbReference type="Pfam" id="PF02518">
    <property type="entry name" value="HATPase_c"/>
    <property type="match status" value="1"/>
</dbReference>
<dbReference type="Gene3D" id="1.10.287.130">
    <property type="match status" value="1"/>
</dbReference>
<evidence type="ECO:0000256" key="9">
    <source>
        <dbReference type="SAM" id="Phobius"/>
    </source>
</evidence>
<feature type="transmembrane region" description="Helical" evidence="9">
    <location>
        <begin position="349"/>
        <end position="370"/>
    </location>
</feature>
<evidence type="ECO:0000259" key="11">
    <source>
        <dbReference type="PROSITE" id="PS50109"/>
    </source>
</evidence>
<feature type="chain" id="PRO_5002137855" description="histidine kinase" evidence="10">
    <location>
        <begin position="27"/>
        <end position="649"/>
    </location>
</feature>
<organism evidence="12 13">
    <name type="scientific">Clostridium argentinense CDC 2741</name>
    <dbReference type="NCBI Taxonomy" id="1418104"/>
    <lineage>
        <taxon>Bacteria</taxon>
        <taxon>Bacillati</taxon>
        <taxon>Bacillota</taxon>
        <taxon>Clostridia</taxon>
        <taxon>Eubacteriales</taxon>
        <taxon>Clostridiaceae</taxon>
        <taxon>Clostridium</taxon>
    </lineage>
</organism>
<dbReference type="SUPFAM" id="SSF47384">
    <property type="entry name" value="Homodimeric domain of signal transducing histidine kinase"/>
    <property type="match status" value="1"/>
</dbReference>
<dbReference type="SMART" id="SM00388">
    <property type="entry name" value="HisKA"/>
    <property type="match status" value="1"/>
</dbReference>
<keyword evidence="9" id="KW-0812">Transmembrane</keyword>
<keyword evidence="4" id="KW-0808">Transferase</keyword>
<dbReference type="SUPFAM" id="SSF55874">
    <property type="entry name" value="ATPase domain of HSP90 chaperone/DNA topoisomerase II/histidine kinase"/>
    <property type="match status" value="1"/>
</dbReference>
<evidence type="ECO:0000256" key="4">
    <source>
        <dbReference type="ARBA" id="ARBA00022679"/>
    </source>
</evidence>
<dbReference type="InterPro" id="IPR007487">
    <property type="entry name" value="ABC_transpt-TYRBP-like"/>
</dbReference>
<dbReference type="RefSeq" id="WP_069187784.1">
    <property type="nucleotide sequence ID" value="NZ_AYSO01000011.1"/>
</dbReference>
<dbReference type="InterPro" id="IPR004358">
    <property type="entry name" value="Sig_transdc_His_kin-like_C"/>
</dbReference>
<dbReference type="InterPro" id="IPR003661">
    <property type="entry name" value="HisK_dim/P_dom"/>
</dbReference>
<name>A0A0C1R3T4_9CLOT</name>
<keyword evidence="3" id="KW-0597">Phosphoprotein</keyword>
<feature type="signal peptide" evidence="10">
    <location>
        <begin position="1"/>
        <end position="26"/>
    </location>
</feature>
<feature type="domain" description="Histidine kinase" evidence="11">
    <location>
        <begin position="398"/>
        <end position="621"/>
    </location>
</feature>
<dbReference type="InterPro" id="IPR003594">
    <property type="entry name" value="HATPase_dom"/>
</dbReference>
<evidence type="ECO:0000256" key="2">
    <source>
        <dbReference type="ARBA" id="ARBA00012438"/>
    </source>
</evidence>
<comment type="catalytic activity">
    <reaction evidence="1">
        <text>ATP + protein L-histidine = ADP + protein N-phospho-L-histidine.</text>
        <dbReference type="EC" id="2.7.13.3"/>
    </reaction>
</comment>
<dbReference type="CDD" id="cd00082">
    <property type="entry name" value="HisKA"/>
    <property type="match status" value="1"/>
</dbReference>
<keyword evidence="8" id="KW-0902">Two-component regulatory system</keyword>
<keyword evidence="9" id="KW-0472">Membrane</keyword>
<dbReference type="FunFam" id="3.30.565.10:FF:000037">
    <property type="entry name" value="Hybrid sensor histidine kinase/response regulator"/>
    <property type="match status" value="1"/>
</dbReference>
<keyword evidence="5" id="KW-0547">Nucleotide-binding</keyword>
<evidence type="ECO:0000256" key="1">
    <source>
        <dbReference type="ARBA" id="ARBA00000085"/>
    </source>
</evidence>
<dbReference type="Pfam" id="PF00512">
    <property type="entry name" value="HisKA"/>
    <property type="match status" value="1"/>
</dbReference>
<evidence type="ECO:0000256" key="10">
    <source>
        <dbReference type="SAM" id="SignalP"/>
    </source>
</evidence>
<proteinExistence type="predicted"/>
<keyword evidence="9" id="KW-1133">Transmembrane helix</keyword>
<evidence type="ECO:0000256" key="7">
    <source>
        <dbReference type="ARBA" id="ARBA00022840"/>
    </source>
</evidence>
<dbReference type="CDD" id="cd16922">
    <property type="entry name" value="HATPase_EvgS-ArcB-TorS-like"/>
    <property type="match status" value="1"/>
</dbReference>
<dbReference type="AlphaFoldDB" id="A0A0C1R3T4"/>
<evidence type="ECO:0000256" key="3">
    <source>
        <dbReference type="ARBA" id="ARBA00022553"/>
    </source>
</evidence>
<dbReference type="GO" id="GO:0000155">
    <property type="term" value="F:phosphorelay sensor kinase activity"/>
    <property type="evidence" value="ECO:0007669"/>
    <property type="project" value="InterPro"/>
</dbReference>
<dbReference type="Proteomes" id="UP000031366">
    <property type="component" value="Unassembled WGS sequence"/>
</dbReference>
<evidence type="ECO:0000256" key="8">
    <source>
        <dbReference type="ARBA" id="ARBA00023012"/>
    </source>
</evidence>
<dbReference type="PANTHER" id="PTHR43547:SF2">
    <property type="entry name" value="HYBRID SIGNAL TRANSDUCTION HISTIDINE KINASE C"/>
    <property type="match status" value="1"/>
</dbReference>
<keyword evidence="13" id="KW-1185">Reference proteome</keyword>
<dbReference type="SMART" id="SM00387">
    <property type="entry name" value="HATPase_c"/>
    <property type="match status" value="1"/>
</dbReference>
<keyword evidence="6 12" id="KW-0418">Kinase</keyword>
<dbReference type="PROSITE" id="PS50109">
    <property type="entry name" value="HIS_KIN"/>
    <property type="match status" value="1"/>
</dbReference>
<dbReference type="Pfam" id="PF04392">
    <property type="entry name" value="ABC_sub_bind"/>
    <property type="match status" value="1"/>
</dbReference>
<dbReference type="EMBL" id="AYSO01000011">
    <property type="protein sequence ID" value="KIE48217.1"/>
    <property type="molecule type" value="Genomic_DNA"/>
</dbReference>
<keyword evidence="10" id="KW-0732">Signal</keyword>
<dbReference type="STRING" id="29341.RSJ17_09770"/>
<keyword evidence="7" id="KW-0067">ATP-binding</keyword>
<evidence type="ECO:0000256" key="5">
    <source>
        <dbReference type="ARBA" id="ARBA00022741"/>
    </source>
</evidence>
<dbReference type="PANTHER" id="PTHR43547">
    <property type="entry name" value="TWO-COMPONENT HISTIDINE KINASE"/>
    <property type="match status" value="1"/>
</dbReference>
<evidence type="ECO:0000313" key="13">
    <source>
        <dbReference type="Proteomes" id="UP000031366"/>
    </source>
</evidence>
<dbReference type="InterPro" id="IPR036890">
    <property type="entry name" value="HATPase_C_sf"/>
</dbReference>
<reference evidence="12 13" key="1">
    <citation type="journal article" date="2015" name="Infect. Genet. Evol.">
        <title>Genomic sequences of six botulinum neurotoxin-producing strains representing three clostridial species illustrate the mobility and diversity of botulinum neurotoxin genes.</title>
        <authorList>
            <person name="Smith T.J."/>
            <person name="Hill K.K."/>
            <person name="Xie G."/>
            <person name="Foley B.T."/>
            <person name="Williamson C.H."/>
            <person name="Foster J.T."/>
            <person name="Johnson S.L."/>
            <person name="Chertkov O."/>
            <person name="Teshima H."/>
            <person name="Gibbons H.S."/>
            <person name="Johnsky L.A."/>
            <person name="Karavis M.A."/>
            <person name="Smith L.A."/>
        </authorList>
    </citation>
    <scope>NUCLEOTIDE SEQUENCE [LARGE SCALE GENOMIC DNA]</scope>
    <source>
        <strain evidence="12 13">CDC 2741</strain>
    </source>
</reference>
<dbReference type="InterPro" id="IPR005467">
    <property type="entry name" value="His_kinase_dom"/>
</dbReference>
<dbReference type="PRINTS" id="PR00344">
    <property type="entry name" value="BCTRLSENSOR"/>
</dbReference>
<protein>
    <recommendedName>
        <fullName evidence="2">histidine kinase</fullName>
        <ecNumber evidence="2">2.7.13.3</ecNumber>
    </recommendedName>
</protein>